<evidence type="ECO:0000313" key="4">
    <source>
        <dbReference type="EMBL" id="NKT77984.1"/>
    </source>
</evidence>
<dbReference type="AlphaFoldDB" id="A0A9Q2T3S1"/>
<evidence type="ECO:0000313" key="3">
    <source>
        <dbReference type="EMBL" id="MBM4717340.1"/>
    </source>
</evidence>
<reference evidence="1" key="1">
    <citation type="submission" date="2019-11" db="EMBL/GenBank/DDBJ databases">
        <title>Spread of Macrolides and rifampicin resistant Rhodococcus equi in clinical isolates in the USA.</title>
        <authorList>
            <person name="Alvarez-Narvaez S."/>
            <person name="Huber L."/>
            <person name="Cohen N.D."/>
            <person name="Slovis N."/>
            <person name="Greiter M."/>
            <person name="Giguere S."/>
            <person name="Hart K."/>
        </authorList>
    </citation>
    <scope>NUCLEOTIDE SEQUENCE</scope>
    <source>
        <strain evidence="1">Lh_17</strain>
        <strain evidence="2">Lh_38</strain>
        <strain evidence="3">Lh_5</strain>
    </source>
</reference>
<dbReference type="EMBL" id="WUXD01000038">
    <property type="protein sequence ID" value="MBM4628555.1"/>
    <property type="molecule type" value="Genomic_DNA"/>
</dbReference>
<accession>A0A9Q2T3S1</accession>
<comment type="caution">
    <text evidence="4">The sequence shown here is derived from an EMBL/GenBank/DDBJ whole genome shotgun (WGS) entry which is preliminary data.</text>
</comment>
<sequence>MNFEDPGLAGGRCCENRMVMGYRYLAVDSDLAGFAQYLELERGVDGLWWVVRQVDARSDGSRRYARGLVTVDGHGMLSDQPSNDAELADDEFTSALTADEFEVLWNSAE</sequence>
<protein>
    <submittedName>
        <fullName evidence="4">Uncharacterized protein</fullName>
    </submittedName>
</protein>
<gene>
    <name evidence="1" type="ORF">GS441_12285</name>
    <name evidence="2" type="ORF">GS453_17520</name>
    <name evidence="3" type="ORF">GS551_24785</name>
    <name evidence="4" type="ORF">GS882_07560</name>
    <name evidence="5" type="ORF">GS947_24195</name>
</gene>
<dbReference type="EMBL" id="WVDC01000024">
    <property type="protein sequence ID" value="NKW44569.1"/>
    <property type="molecule type" value="Genomic_DNA"/>
</dbReference>
<dbReference type="RefSeq" id="WP_147284672.1">
    <property type="nucleotide sequence ID" value="NZ_AP025269.1"/>
</dbReference>
<dbReference type="EMBL" id="WVBC01000020">
    <property type="protein sequence ID" value="NKT77984.1"/>
    <property type="molecule type" value="Genomic_DNA"/>
</dbReference>
<evidence type="ECO:0000313" key="5">
    <source>
        <dbReference type="EMBL" id="NKW44569.1"/>
    </source>
</evidence>
<dbReference type="EMBL" id="WUXR01000006">
    <property type="protein sequence ID" value="MBM4566185.1"/>
    <property type="molecule type" value="Genomic_DNA"/>
</dbReference>
<dbReference type="Proteomes" id="UP000603463">
    <property type="component" value="Unassembled WGS sequence"/>
</dbReference>
<proteinExistence type="predicted"/>
<evidence type="ECO:0000313" key="1">
    <source>
        <dbReference type="EMBL" id="MBM4566185.1"/>
    </source>
</evidence>
<name>A0A9Q2T3S1_RHOHA</name>
<organism evidence="4 6">
    <name type="scientific">Rhodococcus hoagii</name>
    <name type="common">Corynebacterium equii</name>
    <dbReference type="NCBI Taxonomy" id="43767"/>
    <lineage>
        <taxon>Bacteria</taxon>
        <taxon>Bacillati</taxon>
        <taxon>Actinomycetota</taxon>
        <taxon>Actinomycetes</taxon>
        <taxon>Mycobacteriales</taxon>
        <taxon>Nocardiaceae</taxon>
        <taxon>Prescottella</taxon>
    </lineage>
</organism>
<dbReference type="EMBL" id="WUYC01000012">
    <property type="protein sequence ID" value="MBM4717340.1"/>
    <property type="molecule type" value="Genomic_DNA"/>
</dbReference>
<dbReference type="Proteomes" id="UP000808906">
    <property type="component" value="Unassembled WGS sequence"/>
</dbReference>
<dbReference type="Proteomes" id="UP000608063">
    <property type="component" value="Unassembled WGS sequence"/>
</dbReference>
<evidence type="ECO:0000313" key="6">
    <source>
        <dbReference type="Proteomes" id="UP000603463"/>
    </source>
</evidence>
<evidence type="ECO:0000313" key="2">
    <source>
        <dbReference type="EMBL" id="MBM4628555.1"/>
    </source>
</evidence>
<dbReference type="Proteomes" id="UP000706122">
    <property type="component" value="Unassembled WGS sequence"/>
</dbReference>
<dbReference type="Proteomes" id="UP000738270">
    <property type="component" value="Unassembled WGS sequence"/>
</dbReference>
<reference evidence="4" key="2">
    <citation type="journal article" date="2020" name="Environ. Microbiol.">
        <title>The novel and transferable erm(51) gene confers Macrolides, Lincosamides, and Streptogramins B (MLSB) resistance to clonal Rhodococcus equi in the environment.</title>
        <authorList>
            <person name="Huber L."/>
            <person name="Giguere S."/>
            <person name="Slovis N.M."/>
            <person name="Alvarez-Narvaez S."/>
            <person name="Hart K.A."/>
            <person name="Greiter M."/>
            <person name="Morris E.R.A."/>
            <person name="Cohen N.D."/>
        </authorList>
    </citation>
    <scope>NUCLEOTIDE SEQUENCE</scope>
    <source>
        <strain evidence="4">Lh_116_1</strain>
        <strain evidence="5">Lh_16_1</strain>
    </source>
</reference>